<evidence type="ECO:0000313" key="3">
    <source>
        <dbReference type="Proteomes" id="UP000286947"/>
    </source>
</evidence>
<dbReference type="PANTHER" id="PTHR41521">
    <property type="match status" value="1"/>
</dbReference>
<dbReference type="Gene3D" id="3.30.70.100">
    <property type="match status" value="1"/>
</dbReference>
<name>A0A433SAA7_9BURK</name>
<proteinExistence type="predicted"/>
<evidence type="ECO:0000313" key="2">
    <source>
        <dbReference type="EMBL" id="RUS65661.1"/>
    </source>
</evidence>
<dbReference type="AlphaFoldDB" id="A0A433SAA7"/>
<keyword evidence="3" id="KW-1185">Reference proteome</keyword>
<accession>A0A433SAA7</accession>
<reference evidence="2 3" key="1">
    <citation type="submission" date="2018-01" db="EMBL/GenBank/DDBJ databases">
        <title>Saezia sanguinis gen. nov., sp. nov., in the order Burkholderiales isolated from human blood.</title>
        <authorList>
            <person name="Medina-Pascual M.J."/>
            <person name="Valdezate S."/>
            <person name="Monzon S."/>
            <person name="Cuesta I."/>
            <person name="Carrasco G."/>
            <person name="Villalon P."/>
            <person name="Saez-Nieto J.A."/>
        </authorList>
    </citation>
    <scope>NUCLEOTIDE SEQUENCE [LARGE SCALE GENOMIC DNA]</scope>
    <source>
        <strain evidence="2 3">CNM695-12</strain>
    </source>
</reference>
<dbReference type="PANTHER" id="PTHR41521:SF4">
    <property type="entry name" value="BLR0684 PROTEIN"/>
    <property type="match status" value="1"/>
</dbReference>
<dbReference type="EMBL" id="PQSP01000010">
    <property type="protein sequence ID" value="RUS65661.1"/>
    <property type="molecule type" value="Genomic_DNA"/>
</dbReference>
<dbReference type="SUPFAM" id="SSF54909">
    <property type="entry name" value="Dimeric alpha+beta barrel"/>
    <property type="match status" value="1"/>
</dbReference>
<dbReference type="InterPro" id="IPR011008">
    <property type="entry name" value="Dimeric_a/b-barrel"/>
</dbReference>
<evidence type="ECO:0000259" key="1">
    <source>
        <dbReference type="Pfam" id="PF07045"/>
    </source>
</evidence>
<organism evidence="2 3">
    <name type="scientific">Saezia sanguinis</name>
    <dbReference type="NCBI Taxonomy" id="1965230"/>
    <lineage>
        <taxon>Bacteria</taxon>
        <taxon>Pseudomonadati</taxon>
        <taxon>Pseudomonadota</taxon>
        <taxon>Betaproteobacteria</taxon>
        <taxon>Burkholderiales</taxon>
        <taxon>Saeziaceae</taxon>
        <taxon>Saezia</taxon>
    </lineage>
</organism>
<gene>
    <name evidence="2" type="ORF">CUZ56_02747</name>
</gene>
<dbReference type="RefSeq" id="WP_339801750.1">
    <property type="nucleotide sequence ID" value="NZ_CAWUGC010000004.1"/>
</dbReference>
<sequence length="108" mass="12138">MSAYIIAYVDVTNPQQYEEYKKLSTIAMNTYHAQICVRGGAVEVLEGDWSPARMVVLKFPNMQGARQFYNSPEYRAARDARAGAAVMRMIAVDGFDNDDNDDSDLMDT</sequence>
<dbReference type="Proteomes" id="UP000286947">
    <property type="component" value="Unassembled WGS sequence"/>
</dbReference>
<comment type="caution">
    <text evidence="2">The sequence shown here is derived from an EMBL/GenBank/DDBJ whole genome shotgun (WGS) entry which is preliminary data.</text>
</comment>
<dbReference type="InterPro" id="IPR010753">
    <property type="entry name" value="DUF1330"/>
</dbReference>
<feature type="domain" description="DUF1330" evidence="1">
    <location>
        <begin position="2"/>
        <end position="95"/>
    </location>
</feature>
<dbReference type="Pfam" id="PF07045">
    <property type="entry name" value="DUF1330"/>
    <property type="match status" value="1"/>
</dbReference>
<protein>
    <recommendedName>
        <fullName evidence="1">DUF1330 domain-containing protein</fullName>
    </recommendedName>
</protein>